<dbReference type="PANTHER" id="PTHR47219">
    <property type="entry name" value="RAB GTPASE-ACTIVATING PROTEIN 1-LIKE"/>
    <property type="match status" value="1"/>
</dbReference>
<dbReference type="InterPro" id="IPR000195">
    <property type="entry name" value="Rab-GAP-TBC_dom"/>
</dbReference>
<sequence length="176" mass="20510">MYSLIFADNGLFYFNSPQLAINVVNVDVIASLKYAKFSLILRCHIEVDTLGFERPDDLNIFSYQNFWQKYLPILTRRKRRWQQVVSPRGDLLTRFIRKGIPATLRPKIWMQNCSRVTIGKSNVDPNVIQAISLDLPRTYPNNRILASEEGQKILAHILYRLAETFPDIGYCQILKF</sequence>
<dbReference type="AlphaFoldDB" id="A0A0N4UDR7"/>
<dbReference type="GO" id="GO:0031267">
    <property type="term" value="F:small GTPase binding"/>
    <property type="evidence" value="ECO:0007669"/>
    <property type="project" value="TreeGrafter"/>
</dbReference>
<dbReference type="PANTHER" id="PTHR47219:SF20">
    <property type="entry name" value="TBC1 DOMAIN FAMILY MEMBER 2B"/>
    <property type="match status" value="1"/>
</dbReference>
<evidence type="ECO:0000313" key="5">
    <source>
        <dbReference type="WBParaSite" id="DME_0000548901-mRNA-1"/>
    </source>
</evidence>
<dbReference type="Pfam" id="PF00566">
    <property type="entry name" value="RabGAP-TBC"/>
    <property type="match status" value="1"/>
</dbReference>
<dbReference type="SUPFAM" id="SSF47923">
    <property type="entry name" value="Ypt/Rab-GAP domain of gyp1p"/>
    <property type="match status" value="1"/>
</dbReference>
<gene>
    <name evidence="2" type="ORF">DME_LOCUS595</name>
</gene>
<proteinExistence type="predicted"/>
<dbReference type="InterPro" id="IPR050302">
    <property type="entry name" value="Rab_GAP_TBC_domain"/>
</dbReference>
<dbReference type="WBParaSite" id="DME_0000548901-mRNA-1">
    <property type="protein sequence ID" value="DME_0000548901-mRNA-1"/>
    <property type="gene ID" value="DME_0000548901"/>
</dbReference>
<feature type="domain" description="Rab-GAP TBC" evidence="1">
    <location>
        <begin position="99"/>
        <end position="176"/>
    </location>
</feature>
<evidence type="ECO:0000313" key="3">
    <source>
        <dbReference type="Proteomes" id="UP000038040"/>
    </source>
</evidence>
<evidence type="ECO:0000313" key="2">
    <source>
        <dbReference type="EMBL" id="VDN50622.1"/>
    </source>
</evidence>
<name>A0A0N4UDR7_DRAME</name>
<reference evidence="5" key="1">
    <citation type="submission" date="2017-02" db="UniProtKB">
        <authorList>
            <consortium name="WormBaseParasite"/>
        </authorList>
    </citation>
    <scope>IDENTIFICATION</scope>
</reference>
<dbReference type="GO" id="GO:0005096">
    <property type="term" value="F:GTPase activator activity"/>
    <property type="evidence" value="ECO:0007669"/>
    <property type="project" value="TreeGrafter"/>
</dbReference>
<keyword evidence="4" id="KW-1185">Reference proteome</keyword>
<organism evidence="3 5">
    <name type="scientific">Dracunculus medinensis</name>
    <name type="common">Guinea worm</name>
    <dbReference type="NCBI Taxonomy" id="318479"/>
    <lineage>
        <taxon>Eukaryota</taxon>
        <taxon>Metazoa</taxon>
        <taxon>Ecdysozoa</taxon>
        <taxon>Nematoda</taxon>
        <taxon>Chromadorea</taxon>
        <taxon>Rhabditida</taxon>
        <taxon>Spirurina</taxon>
        <taxon>Dracunculoidea</taxon>
        <taxon>Dracunculidae</taxon>
        <taxon>Dracunculus</taxon>
    </lineage>
</organism>
<dbReference type="OrthoDB" id="294251at2759"/>
<dbReference type="PROSITE" id="PS50086">
    <property type="entry name" value="TBC_RABGAP"/>
    <property type="match status" value="1"/>
</dbReference>
<dbReference type="STRING" id="318479.A0A0N4UDR7"/>
<evidence type="ECO:0000259" key="1">
    <source>
        <dbReference type="PROSITE" id="PS50086"/>
    </source>
</evidence>
<protein>
    <submittedName>
        <fullName evidence="5">Rab-GAP TBC domain-containing protein</fullName>
    </submittedName>
</protein>
<evidence type="ECO:0000313" key="4">
    <source>
        <dbReference type="Proteomes" id="UP000274756"/>
    </source>
</evidence>
<dbReference type="EMBL" id="UYYG01000005">
    <property type="protein sequence ID" value="VDN50622.1"/>
    <property type="molecule type" value="Genomic_DNA"/>
</dbReference>
<dbReference type="Proteomes" id="UP000274756">
    <property type="component" value="Unassembled WGS sequence"/>
</dbReference>
<dbReference type="Gene3D" id="1.10.8.270">
    <property type="entry name" value="putative rabgap domain of human tbc1 domain family member 14 like domains"/>
    <property type="match status" value="1"/>
</dbReference>
<dbReference type="InterPro" id="IPR035969">
    <property type="entry name" value="Rab-GAP_TBC_sf"/>
</dbReference>
<dbReference type="Proteomes" id="UP000038040">
    <property type="component" value="Unplaced"/>
</dbReference>
<reference evidence="2 4" key="2">
    <citation type="submission" date="2018-11" db="EMBL/GenBank/DDBJ databases">
        <authorList>
            <consortium name="Pathogen Informatics"/>
        </authorList>
    </citation>
    <scope>NUCLEOTIDE SEQUENCE [LARGE SCALE GENOMIC DNA]</scope>
</reference>
<accession>A0A0N4UDR7</accession>
<dbReference type="Gene3D" id="1.10.10.750">
    <property type="entry name" value="Ypt/Rab-GAP domain of gyp1p, domain 1"/>
    <property type="match status" value="1"/>
</dbReference>